<proteinExistence type="predicted"/>
<gene>
    <name evidence="1" type="ORF">EZS28_015010</name>
</gene>
<evidence type="ECO:0000313" key="2">
    <source>
        <dbReference type="Proteomes" id="UP000324800"/>
    </source>
</evidence>
<sequence>MVVFVVDFVGIVKNKIASVSKQGKNDASILLAGGGDMIICSLVNQTELQEVRDITFGKLKAYLFDTQSDLNDWMAIQDNVAKLAIGDNLYIVDKQIVDYWWDSTDLKVLETEQPDMTNVITTLGTATGGGNAISDLSFSGNTLIPAKNINFVTADNDQNISGSKTFSCTIHSVGIQVQNYDNLSVVLAVGGVKAIWNINASVDLSNYYNKSQTYSQIETDQKLNLKLNISDQIDAYTKTKDDALLLMKADKSKLIDAYNKTEVDAILDDKLSVSDQIDAYTKTQDDALLLLKADKTQLIDSYTKGETNNLLNSKADSEVSYIKQEDDALLLLKADKTQLIDSYTKGETNNLLNNKADSGVSFTKIQDDALLLLKADMTQLINAYTKGETNNFLNNKADSGVSYTKGEDDALLGYMTLGTSQTITANKTFNNVCRSVSSIDGMATITGSQSVKYGADDSVVLLGAGGTKPISEFAGAPTDLSNYYTKIQTYSKTKTDNKYVRLEGSIQQIITGRLKYVGPFGEIYDETQDSVGSTYLTQSEVDAKLTNYVNTTNNQEINSTKTFNANVNATGFVKTGKDYTSVLLASGGDQLISAFGRVQLEDITNLVVDLHSNIIFNYLRHARIGNFYHLMMDFQPKTQINVATNTYICTIGNFTNTITPPTPANAIHLISIVSRQMTLIEGLATRQIRISTDSSTPWGINDEVVAAGLFDFPELYAYIKERYPKPLEQQPQPVPIVDQTLQQRVKNIDEIICTTNEVFEPPVPNTITKLYLSQQLERQSFLASSGSDPQLIVYGDRITLTASYATSGLFSNGYLFKSYPQEARPKLGDQVIALVWTDASSTRKVLPPNIKYIPIHVEYQEFSAMCLFKDMYDKSSAAQMAVNGKLSMFDCEFQVTYIIDNYTNSTNTNEAASEEPQSHIDELVQKIGKGLQWANENVYKPFIKPFAKPILGAMGPVGQTISKGLDVASSFLDYGYGADKNNQFRQDFETLRNDEYLRQKLPIDIQSRRIQLQNQ</sequence>
<dbReference type="EMBL" id="SNRW01003578">
    <property type="protein sequence ID" value="KAA6389464.1"/>
    <property type="molecule type" value="Genomic_DNA"/>
</dbReference>
<evidence type="ECO:0000313" key="1">
    <source>
        <dbReference type="EMBL" id="KAA6389464.1"/>
    </source>
</evidence>
<dbReference type="OrthoDB" id="68611at2759"/>
<protein>
    <submittedName>
        <fullName evidence="1">Uncharacterized protein</fullName>
    </submittedName>
</protein>
<name>A0A5J4W396_9EUKA</name>
<organism evidence="1 2">
    <name type="scientific">Streblomastix strix</name>
    <dbReference type="NCBI Taxonomy" id="222440"/>
    <lineage>
        <taxon>Eukaryota</taxon>
        <taxon>Metamonada</taxon>
        <taxon>Preaxostyla</taxon>
        <taxon>Oxymonadida</taxon>
        <taxon>Streblomastigidae</taxon>
        <taxon>Streblomastix</taxon>
    </lineage>
</organism>
<reference evidence="1 2" key="1">
    <citation type="submission" date="2019-03" db="EMBL/GenBank/DDBJ databases">
        <title>Single cell metagenomics reveals metabolic interactions within the superorganism composed of flagellate Streblomastix strix and complex community of Bacteroidetes bacteria on its surface.</title>
        <authorList>
            <person name="Treitli S.C."/>
            <person name="Kolisko M."/>
            <person name="Husnik F."/>
            <person name="Keeling P."/>
            <person name="Hampl V."/>
        </authorList>
    </citation>
    <scope>NUCLEOTIDE SEQUENCE [LARGE SCALE GENOMIC DNA]</scope>
    <source>
        <strain evidence="1">ST1C</strain>
    </source>
</reference>
<comment type="caution">
    <text evidence="1">The sequence shown here is derived from an EMBL/GenBank/DDBJ whole genome shotgun (WGS) entry which is preliminary data.</text>
</comment>
<dbReference type="AlphaFoldDB" id="A0A5J4W396"/>
<dbReference type="Proteomes" id="UP000324800">
    <property type="component" value="Unassembled WGS sequence"/>
</dbReference>
<accession>A0A5J4W396</accession>